<dbReference type="CDD" id="cd10433">
    <property type="entry name" value="YccA_like"/>
    <property type="match status" value="1"/>
</dbReference>
<feature type="transmembrane region" description="Helical" evidence="6">
    <location>
        <begin position="115"/>
        <end position="135"/>
    </location>
</feature>
<dbReference type="GO" id="GO:0008233">
    <property type="term" value="F:peptidase activity"/>
    <property type="evidence" value="ECO:0007669"/>
    <property type="project" value="UniProtKB-KW"/>
</dbReference>
<keyword evidence="5 6" id="KW-0472">Membrane</keyword>
<evidence type="ECO:0000256" key="1">
    <source>
        <dbReference type="ARBA" id="ARBA00004651"/>
    </source>
</evidence>
<dbReference type="EMBL" id="RCCI01000005">
    <property type="protein sequence ID" value="RLJ64755.1"/>
    <property type="molecule type" value="Genomic_DNA"/>
</dbReference>
<dbReference type="Pfam" id="PF01027">
    <property type="entry name" value="Bax1-I"/>
    <property type="match status" value="1"/>
</dbReference>
<dbReference type="AlphaFoldDB" id="A0A497XDX9"/>
<keyword evidence="3 6" id="KW-0812">Transmembrane</keyword>
<keyword evidence="2" id="KW-1003">Cell membrane</keyword>
<feature type="transmembrane region" description="Helical" evidence="6">
    <location>
        <begin position="200"/>
        <end position="226"/>
    </location>
</feature>
<organism evidence="7 8">
    <name type="scientific">Sulfurisoma sediminicola</name>
    <dbReference type="NCBI Taxonomy" id="1381557"/>
    <lineage>
        <taxon>Bacteria</taxon>
        <taxon>Pseudomonadati</taxon>
        <taxon>Pseudomonadota</taxon>
        <taxon>Betaproteobacteria</taxon>
        <taxon>Nitrosomonadales</taxon>
        <taxon>Sterolibacteriaceae</taxon>
        <taxon>Sulfurisoma</taxon>
    </lineage>
</organism>
<evidence type="ECO:0000256" key="5">
    <source>
        <dbReference type="ARBA" id="ARBA00023136"/>
    </source>
</evidence>
<evidence type="ECO:0000256" key="2">
    <source>
        <dbReference type="ARBA" id="ARBA00022475"/>
    </source>
</evidence>
<feature type="transmembrane region" description="Helical" evidence="6">
    <location>
        <begin position="52"/>
        <end position="73"/>
    </location>
</feature>
<feature type="transmembrane region" description="Helical" evidence="6">
    <location>
        <begin position="171"/>
        <end position="188"/>
    </location>
</feature>
<dbReference type="GO" id="GO:0006508">
    <property type="term" value="P:proteolysis"/>
    <property type="evidence" value="ECO:0007669"/>
    <property type="project" value="UniProtKB-KW"/>
</dbReference>
<evidence type="ECO:0000256" key="6">
    <source>
        <dbReference type="RuleBase" id="RU004379"/>
    </source>
</evidence>
<evidence type="ECO:0000313" key="8">
    <source>
        <dbReference type="Proteomes" id="UP000268908"/>
    </source>
</evidence>
<feature type="transmembrane region" description="Helical" evidence="6">
    <location>
        <begin position="147"/>
        <end position="165"/>
    </location>
</feature>
<feature type="transmembrane region" description="Helical" evidence="6">
    <location>
        <begin position="85"/>
        <end position="103"/>
    </location>
</feature>
<dbReference type="InterPro" id="IPR006214">
    <property type="entry name" value="Bax_inhibitor_1-related"/>
</dbReference>
<comment type="similarity">
    <text evidence="6">Belongs to the BI1 family.</text>
</comment>
<keyword evidence="7" id="KW-0378">Hydrolase</keyword>
<evidence type="ECO:0000256" key="4">
    <source>
        <dbReference type="ARBA" id="ARBA00022989"/>
    </source>
</evidence>
<dbReference type="PANTHER" id="PTHR23291:SF115">
    <property type="entry name" value="MODULATOR OF FTSH PROTEASE YCCA"/>
    <property type="match status" value="1"/>
</dbReference>
<sequence length="231" mass="24531">MMNSQFGIAQTASRDSALATNRVLRNTYALLGLSMVPTVIGALVGIQLKFSFLAGSPMVSFLLFLGIAFGFMWGIEKTKNSGMGVVLLLAFTFFMGLMLSRILQVALGFSNGGTLIAMAAGGTGAIFFTLAGVAATTKRDFSGLGKFLFAGMILILVAALANIFFQIPALSLAIAALAVVIFSAYILYDINRIVQGGEDNYISATLAVYLDIYNVFVSLLQLLLAFSGERD</sequence>
<feature type="transmembrane region" description="Helical" evidence="6">
    <location>
        <begin position="28"/>
        <end position="46"/>
    </location>
</feature>
<reference evidence="7 8" key="1">
    <citation type="submission" date="2018-10" db="EMBL/GenBank/DDBJ databases">
        <title>Genomic Encyclopedia of Type Strains, Phase IV (KMG-IV): sequencing the most valuable type-strain genomes for metagenomic binning, comparative biology and taxonomic classification.</title>
        <authorList>
            <person name="Goeker M."/>
        </authorList>
    </citation>
    <scope>NUCLEOTIDE SEQUENCE [LARGE SCALE GENOMIC DNA]</scope>
    <source>
        <strain evidence="7 8">DSM 26916</strain>
    </source>
</reference>
<keyword evidence="8" id="KW-1185">Reference proteome</keyword>
<proteinExistence type="inferred from homology"/>
<dbReference type="GO" id="GO:0005886">
    <property type="term" value="C:plasma membrane"/>
    <property type="evidence" value="ECO:0007669"/>
    <property type="project" value="UniProtKB-SubCell"/>
</dbReference>
<gene>
    <name evidence="7" type="ORF">DFR35_1401</name>
</gene>
<keyword evidence="4 6" id="KW-1133">Transmembrane helix</keyword>
<dbReference type="PANTHER" id="PTHR23291">
    <property type="entry name" value="BAX INHIBITOR-RELATED"/>
    <property type="match status" value="1"/>
</dbReference>
<name>A0A497XDX9_9PROT</name>
<comment type="caution">
    <text evidence="7">The sequence shown here is derived from an EMBL/GenBank/DDBJ whole genome shotgun (WGS) entry which is preliminary data.</text>
</comment>
<evidence type="ECO:0000256" key="3">
    <source>
        <dbReference type="ARBA" id="ARBA00022692"/>
    </source>
</evidence>
<accession>A0A497XDX9</accession>
<evidence type="ECO:0000313" key="7">
    <source>
        <dbReference type="EMBL" id="RLJ64755.1"/>
    </source>
</evidence>
<comment type="subcellular location">
    <subcellularLocation>
        <location evidence="1">Cell membrane</location>
        <topology evidence="1">Multi-pass membrane protein</topology>
    </subcellularLocation>
</comment>
<keyword evidence="7" id="KW-0645">Protease</keyword>
<protein>
    <submittedName>
        <fullName evidence="7">Modulator of FtsH protease</fullName>
    </submittedName>
</protein>
<dbReference type="Proteomes" id="UP000268908">
    <property type="component" value="Unassembled WGS sequence"/>
</dbReference>